<comment type="caution">
    <text evidence="2">The sequence shown here is derived from an EMBL/GenBank/DDBJ whole genome shotgun (WGS) entry which is preliminary data.</text>
</comment>
<evidence type="ECO:0000313" key="2">
    <source>
        <dbReference type="EMBL" id="KVW93372.1"/>
    </source>
</evidence>
<evidence type="ECO:0000256" key="1">
    <source>
        <dbReference type="SAM" id="MobiDB-lite"/>
    </source>
</evidence>
<feature type="compositionally biased region" description="Basic and acidic residues" evidence="1">
    <location>
        <begin position="68"/>
        <end position="78"/>
    </location>
</feature>
<gene>
    <name evidence="2" type="ORF">ABW22_14700</name>
</gene>
<organism evidence="2 3">
    <name type="scientific">Thiobacillus denitrificans</name>
    <dbReference type="NCBI Taxonomy" id="36861"/>
    <lineage>
        <taxon>Bacteria</taxon>
        <taxon>Pseudomonadati</taxon>
        <taxon>Pseudomonadota</taxon>
        <taxon>Betaproteobacteria</taxon>
        <taxon>Nitrosomonadales</taxon>
        <taxon>Thiobacillaceae</taxon>
        <taxon>Thiobacillus</taxon>
    </lineage>
</organism>
<feature type="region of interest" description="Disordered" evidence="1">
    <location>
        <begin position="30"/>
        <end position="78"/>
    </location>
</feature>
<accession>A0A106BJ87</accession>
<name>A0A106BJ87_THIDE</name>
<reference evidence="2 3" key="1">
    <citation type="journal article" date="2015" name="Appl. Environ. Microbiol.">
        <title>Aerobic and Anaerobic Thiosulfate Oxidation by a Cold-Adapted, Subglacial Chemoautotroph.</title>
        <authorList>
            <person name="Harrold Z.R."/>
            <person name="Skidmore M.L."/>
            <person name="Hamilton T.L."/>
            <person name="Desch L."/>
            <person name="Amada K."/>
            <person name="van Gelder W."/>
            <person name="Glover K."/>
            <person name="Roden E.E."/>
            <person name="Boyd E.S."/>
        </authorList>
    </citation>
    <scope>NUCLEOTIDE SEQUENCE [LARGE SCALE GENOMIC DNA]</scope>
    <source>
        <strain evidence="2 3">RG</strain>
    </source>
</reference>
<evidence type="ECO:0000313" key="3">
    <source>
        <dbReference type="Proteomes" id="UP000064243"/>
    </source>
</evidence>
<protein>
    <submittedName>
        <fullName evidence="2">Uncharacterized protein</fullName>
    </submittedName>
</protein>
<dbReference type="AlphaFoldDB" id="A0A106BJ87"/>
<sequence>MSVPQWVLPDRVIGLADWLVAAVDVGPTVRPGRVRNRPKTEPEEKIKKPADGVRKKSPPARKAPPRGRYVDEYARPAH</sequence>
<keyword evidence="3" id="KW-1185">Reference proteome</keyword>
<dbReference type="RefSeq" id="WP_059758383.1">
    <property type="nucleotide sequence ID" value="NZ_LDUG01000048.1"/>
</dbReference>
<proteinExistence type="predicted"/>
<dbReference type="Proteomes" id="UP000064243">
    <property type="component" value="Unassembled WGS sequence"/>
</dbReference>
<dbReference type="PATRIC" id="fig|36861.3.peg.2763"/>
<feature type="compositionally biased region" description="Basic residues" evidence="1">
    <location>
        <begin position="55"/>
        <end position="65"/>
    </location>
</feature>
<feature type="compositionally biased region" description="Basic and acidic residues" evidence="1">
    <location>
        <begin position="38"/>
        <end position="54"/>
    </location>
</feature>
<dbReference type="EMBL" id="LDUG01000048">
    <property type="protein sequence ID" value="KVW93372.1"/>
    <property type="molecule type" value="Genomic_DNA"/>
</dbReference>